<dbReference type="STRING" id="1314800.A0A1B7MUQ6"/>
<evidence type="ECO:0000313" key="2">
    <source>
        <dbReference type="EMBL" id="OAX36287.1"/>
    </source>
</evidence>
<name>A0A1B7MUQ6_9AGAM</name>
<evidence type="ECO:0000313" key="3">
    <source>
        <dbReference type="Proteomes" id="UP000092154"/>
    </source>
</evidence>
<keyword evidence="3" id="KW-1185">Reference proteome</keyword>
<accession>A0A1B7MUQ6</accession>
<reference evidence="2 3" key="1">
    <citation type="submission" date="2016-06" db="EMBL/GenBank/DDBJ databases">
        <title>Comparative genomics of the ectomycorrhizal sister species Rhizopogon vinicolor and Rhizopogon vesiculosus (Basidiomycota: Boletales) reveals a divergence of the mating type B locus.</title>
        <authorList>
            <consortium name="DOE Joint Genome Institute"/>
            <person name="Mujic A.B."/>
            <person name="Kuo A."/>
            <person name="Tritt A."/>
            <person name="Lipzen A."/>
            <person name="Chen C."/>
            <person name="Johnson J."/>
            <person name="Sharma A."/>
            <person name="Barry K."/>
            <person name="Grigoriev I.V."/>
            <person name="Spatafora J.W."/>
        </authorList>
    </citation>
    <scope>NUCLEOTIDE SEQUENCE [LARGE SCALE GENOMIC DNA]</scope>
    <source>
        <strain evidence="2 3">AM-OR11-026</strain>
    </source>
</reference>
<dbReference type="InterPro" id="IPR022210">
    <property type="entry name" value="TF_GCR1-like"/>
</dbReference>
<dbReference type="InParanoid" id="A0A1B7MUQ6"/>
<gene>
    <name evidence="2" type="ORF">K503DRAFT_858093</name>
</gene>
<proteinExistence type="predicted"/>
<dbReference type="EMBL" id="KV448428">
    <property type="protein sequence ID" value="OAX36287.1"/>
    <property type="molecule type" value="Genomic_DNA"/>
</dbReference>
<protein>
    <recommendedName>
        <fullName evidence="1">Transcription activator GCR1-like domain-containing protein</fullName>
    </recommendedName>
</protein>
<dbReference type="OrthoDB" id="2663544at2759"/>
<dbReference type="AlphaFoldDB" id="A0A1B7MUQ6"/>
<dbReference type="Pfam" id="PF12550">
    <property type="entry name" value="GCR1_C"/>
    <property type="match status" value="1"/>
</dbReference>
<sequence>MPAVTVPGGNTTDLEARQLQWEALVAKFRADQLHKHSWKWVGIFSPSTLSSIYKHVCLYRTIILAATLVADLHQTVSHIAEIWDEYANGPNGYLAVRDLDEHWQARWWRNVNTLHSENCRRKKVTTLVETLGRKLNWNVGLVLRPPREKYENHPDLKKPRAFCEYLQKGGGSGLKAAFIAADSFP</sequence>
<evidence type="ECO:0000259" key="1">
    <source>
        <dbReference type="Pfam" id="PF12550"/>
    </source>
</evidence>
<organism evidence="2 3">
    <name type="scientific">Rhizopogon vinicolor AM-OR11-026</name>
    <dbReference type="NCBI Taxonomy" id="1314800"/>
    <lineage>
        <taxon>Eukaryota</taxon>
        <taxon>Fungi</taxon>
        <taxon>Dikarya</taxon>
        <taxon>Basidiomycota</taxon>
        <taxon>Agaricomycotina</taxon>
        <taxon>Agaricomycetes</taxon>
        <taxon>Agaricomycetidae</taxon>
        <taxon>Boletales</taxon>
        <taxon>Suillineae</taxon>
        <taxon>Rhizopogonaceae</taxon>
        <taxon>Rhizopogon</taxon>
    </lineage>
</organism>
<feature type="domain" description="Transcription activator GCR1-like" evidence="1">
    <location>
        <begin position="72"/>
        <end position="134"/>
    </location>
</feature>
<dbReference type="Proteomes" id="UP000092154">
    <property type="component" value="Unassembled WGS sequence"/>
</dbReference>